<reference evidence="1" key="1">
    <citation type="submission" date="2015-04" db="EMBL/GenBank/DDBJ databases">
        <authorList>
            <person name="Syromyatnikov M.Y."/>
            <person name="Popov V.N."/>
        </authorList>
    </citation>
    <scope>NUCLEOTIDE SEQUENCE</scope>
    <source>
        <strain evidence="1">MO-1</strain>
    </source>
</reference>
<dbReference type="AlphaFoldDB" id="A0A1S7LKE3"/>
<dbReference type="InterPro" id="IPR027417">
    <property type="entry name" value="P-loop_NTPase"/>
</dbReference>
<name>A0A1S7LKE3_MAGMO</name>
<gene>
    <name evidence="1" type="ORF">MAGMO_2440</name>
</gene>
<dbReference type="SUPFAM" id="SSF52540">
    <property type="entry name" value="P-loop containing nucleoside triphosphate hydrolases"/>
    <property type="match status" value="1"/>
</dbReference>
<sequence>MSEWLNFNTATPLTVEEPAEALEPDPEAVSAYLDLVFGYCEGWAPLRGFAERGQEQEERPHAVWLEIDAAMEEKALTFGNWAAREGMAFYVIPGAVTEQKRAKAEDIIQTQVVLVDLDSGDIEAKREHLTIYLGEPTAIVESGGRTPEGQVKLHLYWKLSEPAEGAEVTQVCKLRHLIALKAGGDPHFQSAHQPIRVAGSVYHKYGAQRLVTFRSRNTMEYHLRDLAEAVEEMPPMEGIDLSVMDYNQAEPNKPSMHDVLTTPVREGAQDAWTRFAGVSAAIGHYIRLTHTGQMNRAEAWAAICQYNAAMLQPPWPLDRLAAEAQRLWEKHCEKNGDGVDLSHADHVLANLPLTELLADHSRMPDDLISPRLLTPGGMLVIGGAPKVGKSDLLINLLVHMAAGVEFLGFAPPRPLRIFFLQMEIQHHYLKERIQQLALPPDVVASAGHNLVITPKVRVQLDGTGVSRVITTIEQAFPDEPPDILCIDPIRNLFDGGPYGNSENDNSAMLFFLQQRVEQVRDAVNPEAGIILSHHTRKLTKAQLVEDPFQALSGAGSLRSYYTSGVLMFRPDEEKSQRKLQFELRNGPAINSMTIDKQDGEWVEMDQQHERLVRQNIGEKLDAERRRKHDVILQLLYDEALEGRMYTMNQFTEAFESKASLGCKDTIRSRLGVLATKGYVKFVKNGEEVGLPGTRSIFGYLCVEDMRYPMEKGQIEVFPSHFKCPLSGSVLPVENPTIWVYQDDDVEV</sequence>
<protein>
    <submittedName>
        <fullName evidence="1">Uncharacterized protein</fullName>
    </submittedName>
</protein>
<organism evidence="1">
    <name type="scientific">Magnetococcus massalia (strain MO-1)</name>
    <dbReference type="NCBI Taxonomy" id="451514"/>
    <lineage>
        <taxon>Bacteria</taxon>
        <taxon>Pseudomonadati</taxon>
        <taxon>Pseudomonadota</taxon>
        <taxon>Magnetococcia</taxon>
        <taxon>Magnetococcales</taxon>
        <taxon>Magnetococcaceae</taxon>
        <taxon>Magnetococcus</taxon>
    </lineage>
</organism>
<dbReference type="Gene3D" id="3.40.50.300">
    <property type="entry name" value="P-loop containing nucleotide triphosphate hydrolases"/>
    <property type="match status" value="1"/>
</dbReference>
<proteinExistence type="predicted"/>
<dbReference type="EMBL" id="LO017727">
    <property type="protein sequence ID" value="CRH06599.1"/>
    <property type="molecule type" value="Genomic_DNA"/>
</dbReference>
<accession>A0A1S7LKE3</accession>
<evidence type="ECO:0000313" key="1">
    <source>
        <dbReference type="EMBL" id="CRH06599.1"/>
    </source>
</evidence>
<dbReference type="Pfam" id="PF13481">
    <property type="entry name" value="AAA_25"/>
    <property type="match status" value="1"/>
</dbReference>